<sequence>MKPLAAGKAEERLLQAIEMVGQQNLDGALKAVAALTSEVPNFRAAHLVYADLLRFKTGRMVSAPAPVGGMLVKHAPQPATSVLLSPEVQDQLQGLQDELRRRVQAAASLPVEGSIPAELLMLDASVRQAMAIDASKSRLYLFTNEGGSLRMTGNFYVSVGKLGMGKTEAGDQRTPQGVYFIGRQIPGAKLPEFYGKGALTMNYPNDWDRLAGRSGSGIWLHGTPPDQYARLPEASDGCVVLSNPDLTFLMRSIDLQTPVLVREQLQWLAPQDVAGRRKAEQSFLKVLDDWRMAWSRKDQRKLADLYAADFMKPEGSTSPVERLNAYFIGAADIALKDLSVYSWADAKGELRVVNLKASSKAFAKDLSLRQYWRKSGTHWKLFSEDVMGS</sequence>
<name>A0ABY8SSQ4_9BURK</name>
<evidence type="ECO:0000313" key="10">
    <source>
        <dbReference type="Proteomes" id="UP001240697"/>
    </source>
</evidence>
<dbReference type="EMBL" id="CP125947">
    <property type="protein sequence ID" value="WHS65291.1"/>
    <property type="molecule type" value="Genomic_DNA"/>
</dbReference>
<dbReference type="InterPro" id="IPR005490">
    <property type="entry name" value="LD_TPept_cat_dom"/>
</dbReference>
<dbReference type="Gene3D" id="2.40.440.10">
    <property type="entry name" value="L,D-transpeptidase catalytic domain-like"/>
    <property type="match status" value="1"/>
</dbReference>
<comment type="pathway">
    <text evidence="1 7">Cell wall biogenesis; peptidoglycan biosynthesis.</text>
</comment>
<evidence type="ECO:0000256" key="3">
    <source>
        <dbReference type="ARBA" id="ARBA00022679"/>
    </source>
</evidence>
<evidence type="ECO:0000256" key="5">
    <source>
        <dbReference type="ARBA" id="ARBA00022984"/>
    </source>
</evidence>
<comment type="similarity">
    <text evidence="2">Belongs to the YkuD family.</text>
</comment>
<feature type="active site" description="Nucleophile" evidence="7">
    <location>
        <position position="238"/>
    </location>
</feature>
<keyword evidence="5 7" id="KW-0573">Peptidoglycan synthesis</keyword>
<protein>
    <submittedName>
        <fullName evidence="9">L,D-transpeptidase family protein</fullName>
    </submittedName>
</protein>
<dbReference type="InterPro" id="IPR038063">
    <property type="entry name" value="Transpep_catalytic_dom"/>
</dbReference>
<dbReference type="RefSeq" id="WP_283486392.1">
    <property type="nucleotide sequence ID" value="NZ_CP125947.1"/>
</dbReference>
<gene>
    <name evidence="9" type="ORF">QMY55_22900</name>
</gene>
<evidence type="ECO:0000313" key="9">
    <source>
        <dbReference type="EMBL" id="WHS65291.1"/>
    </source>
</evidence>
<evidence type="ECO:0000259" key="8">
    <source>
        <dbReference type="PROSITE" id="PS52029"/>
    </source>
</evidence>
<evidence type="ECO:0000256" key="2">
    <source>
        <dbReference type="ARBA" id="ARBA00005992"/>
    </source>
</evidence>
<dbReference type="PANTHER" id="PTHR36699">
    <property type="entry name" value="LD-TRANSPEPTIDASE"/>
    <property type="match status" value="1"/>
</dbReference>
<evidence type="ECO:0000256" key="6">
    <source>
        <dbReference type="ARBA" id="ARBA00023316"/>
    </source>
</evidence>
<dbReference type="CDD" id="cd16913">
    <property type="entry name" value="YkuD_like"/>
    <property type="match status" value="1"/>
</dbReference>
<feature type="domain" description="L,D-TPase catalytic" evidence="8">
    <location>
        <begin position="128"/>
        <end position="262"/>
    </location>
</feature>
<keyword evidence="3" id="KW-0808">Transferase</keyword>
<keyword evidence="10" id="KW-1185">Reference proteome</keyword>
<reference evidence="9 10" key="1">
    <citation type="submission" date="2023-05" db="EMBL/GenBank/DDBJ databases">
        <authorList>
            <person name="Yin Y."/>
            <person name="Lu Z."/>
        </authorList>
    </citation>
    <scope>NUCLEOTIDE SEQUENCE [LARGE SCALE GENOMIC DNA]</scope>
    <source>
        <strain evidence="9 10">ZM22</strain>
    </source>
</reference>
<dbReference type="Pfam" id="PF03734">
    <property type="entry name" value="YkuD"/>
    <property type="match status" value="1"/>
</dbReference>
<dbReference type="PANTHER" id="PTHR36699:SF1">
    <property type="entry name" value="L,D-TRANSPEPTIDASE YAFK-RELATED"/>
    <property type="match status" value="1"/>
</dbReference>
<keyword evidence="6 7" id="KW-0961">Cell wall biogenesis/degradation</keyword>
<evidence type="ECO:0000256" key="4">
    <source>
        <dbReference type="ARBA" id="ARBA00022960"/>
    </source>
</evidence>
<dbReference type="Proteomes" id="UP001240697">
    <property type="component" value="Chromosome"/>
</dbReference>
<feature type="active site" description="Proton donor/acceptor" evidence="7">
    <location>
        <position position="221"/>
    </location>
</feature>
<dbReference type="PROSITE" id="PS52029">
    <property type="entry name" value="LD_TPASE"/>
    <property type="match status" value="1"/>
</dbReference>
<organism evidence="9 10">
    <name type="scientific">Comamonas resistens</name>
    <dbReference type="NCBI Taxonomy" id="3046670"/>
    <lineage>
        <taxon>Bacteria</taxon>
        <taxon>Pseudomonadati</taxon>
        <taxon>Pseudomonadota</taxon>
        <taxon>Betaproteobacteria</taxon>
        <taxon>Burkholderiales</taxon>
        <taxon>Comamonadaceae</taxon>
        <taxon>Comamonas</taxon>
    </lineage>
</organism>
<proteinExistence type="inferred from homology"/>
<accession>A0ABY8SSQ4</accession>
<keyword evidence="4 7" id="KW-0133">Cell shape</keyword>
<dbReference type="SUPFAM" id="SSF141523">
    <property type="entry name" value="L,D-transpeptidase catalytic domain-like"/>
    <property type="match status" value="1"/>
</dbReference>
<evidence type="ECO:0000256" key="7">
    <source>
        <dbReference type="PROSITE-ProRule" id="PRU01373"/>
    </source>
</evidence>
<evidence type="ECO:0000256" key="1">
    <source>
        <dbReference type="ARBA" id="ARBA00004752"/>
    </source>
</evidence>